<dbReference type="Gene3D" id="3.40.1190.20">
    <property type="match status" value="1"/>
</dbReference>
<reference evidence="4" key="1">
    <citation type="submission" date="2021-01" db="EMBL/GenBank/DDBJ databases">
        <title>Description of Breznakiella homolactica.</title>
        <authorList>
            <person name="Song Y."/>
            <person name="Brune A."/>
        </authorList>
    </citation>
    <scope>NUCLEOTIDE SEQUENCE</scope>
    <source>
        <strain evidence="4">RmG30</strain>
    </source>
</reference>
<dbReference type="InterPro" id="IPR029056">
    <property type="entry name" value="Ribokinase-like"/>
</dbReference>
<organism evidence="4 5">
    <name type="scientific">Breznakiella homolactica</name>
    <dbReference type="NCBI Taxonomy" id="2798577"/>
    <lineage>
        <taxon>Bacteria</taxon>
        <taxon>Pseudomonadati</taxon>
        <taxon>Spirochaetota</taxon>
        <taxon>Spirochaetia</taxon>
        <taxon>Spirochaetales</taxon>
        <taxon>Breznakiellaceae</taxon>
        <taxon>Breznakiella</taxon>
    </lineage>
</organism>
<sequence length="374" mass="40845">MAKKIVSAGLLCLDIMPVFKEGPRKEIQELLSPGKLIEIDNADIHTGGSVANSGLAFQYFGADVTLMGKIGRDYFGTLVEKILAGYGIHEGLIVSPDCGTSYSVVLSPPGIDRIFLHYPGASNFFDYSDIDFGKVEGADLFHFGYPTVMQRLYGNNGSELIRIFREVKDLGILTSLDMAAIDPSSDAAKPDWRVILKDLIQYVDFFVPSVEELCFMLDRERHAEWLDRSKGKDVTLVLDLEQDIKPLADQLIDWGAKIVLIKCGAPGMYLRTADAGTLTALGPQYEPWAGTDVFEASYQEERYCSGTGAGDVSLAAFLMAAIEGYSPQRCLQLAAGAGACCVASYDALSGLMSFEEMIKKIEAGWKKRPAAVNR</sequence>
<dbReference type="GO" id="GO:0016301">
    <property type="term" value="F:kinase activity"/>
    <property type="evidence" value="ECO:0007669"/>
    <property type="project" value="UniProtKB-KW"/>
</dbReference>
<protein>
    <submittedName>
        <fullName evidence="4">Carbohydrate kinase family protein</fullName>
    </submittedName>
</protein>
<dbReference type="Pfam" id="PF00294">
    <property type="entry name" value="PfkB"/>
    <property type="match status" value="1"/>
</dbReference>
<accession>A0A7T7XNE1</accession>
<proteinExistence type="predicted"/>
<dbReference type="PANTHER" id="PTHR10584:SF166">
    <property type="entry name" value="RIBOKINASE"/>
    <property type="match status" value="1"/>
</dbReference>
<keyword evidence="2 4" id="KW-0418">Kinase</keyword>
<dbReference type="RefSeq" id="WP_215626853.1">
    <property type="nucleotide sequence ID" value="NZ_CP067089.2"/>
</dbReference>
<dbReference type="Proteomes" id="UP000595917">
    <property type="component" value="Chromosome"/>
</dbReference>
<dbReference type="SUPFAM" id="SSF53613">
    <property type="entry name" value="Ribokinase-like"/>
    <property type="match status" value="1"/>
</dbReference>
<evidence type="ECO:0000259" key="3">
    <source>
        <dbReference type="Pfam" id="PF00294"/>
    </source>
</evidence>
<dbReference type="PANTHER" id="PTHR10584">
    <property type="entry name" value="SUGAR KINASE"/>
    <property type="match status" value="1"/>
</dbReference>
<evidence type="ECO:0000256" key="1">
    <source>
        <dbReference type="ARBA" id="ARBA00022679"/>
    </source>
</evidence>
<keyword evidence="5" id="KW-1185">Reference proteome</keyword>
<dbReference type="KEGG" id="bhc:JFL75_01105"/>
<dbReference type="GO" id="GO:0005829">
    <property type="term" value="C:cytosol"/>
    <property type="evidence" value="ECO:0007669"/>
    <property type="project" value="TreeGrafter"/>
</dbReference>
<dbReference type="EMBL" id="CP067089">
    <property type="protein sequence ID" value="QQO09550.1"/>
    <property type="molecule type" value="Genomic_DNA"/>
</dbReference>
<gene>
    <name evidence="4" type="ORF">JFL75_01105</name>
</gene>
<dbReference type="AlphaFoldDB" id="A0A7T7XNE1"/>
<evidence type="ECO:0000313" key="5">
    <source>
        <dbReference type="Proteomes" id="UP000595917"/>
    </source>
</evidence>
<evidence type="ECO:0000256" key="2">
    <source>
        <dbReference type="ARBA" id="ARBA00022777"/>
    </source>
</evidence>
<name>A0A7T7XNE1_9SPIR</name>
<evidence type="ECO:0000313" key="4">
    <source>
        <dbReference type="EMBL" id="QQO09550.1"/>
    </source>
</evidence>
<feature type="domain" description="Carbohydrate kinase PfkB" evidence="3">
    <location>
        <begin position="31"/>
        <end position="347"/>
    </location>
</feature>
<keyword evidence="1" id="KW-0808">Transferase</keyword>
<dbReference type="InterPro" id="IPR011611">
    <property type="entry name" value="PfkB_dom"/>
</dbReference>